<evidence type="ECO:0000256" key="1">
    <source>
        <dbReference type="ARBA" id="ARBA00007072"/>
    </source>
</evidence>
<dbReference type="GO" id="GO:0030245">
    <property type="term" value="P:cellulose catabolic process"/>
    <property type="evidence" value="ECO:0007669"/>
    <property type="project" value="UniProtKB-KW"/>
</dbReference>
<keyword evidence="2 6" id="KW-0378">Hydrolase</keyword>
<feature type="active site" evidence="6">
    <location>
        <position position="676"/>
    </location>
</feature>
<dbReference type="InterPro" id="IPR013783">
    <property type="entry name" value="Ig-like_fold"/>
</dbReference>
<dbReference type="EMBL" id="PVTF01000009">
    <property type="protein sequence ID" value="PRY37801.1"/>
    <property type="molecule type" value="Genomic_DNA"/>
</dbReference>
<feature type="chain" id="PRO_5015370796" description="Endoglucanase" evidence="8">
    <location>
        <begin position="36"/>
        <end position="861"/>
    </location>
</feature>
<dbReference type="InterPro" id="IPR003305">
    <property type="entry name" value="CenC_carb-bd"/>
</dbReference>
<evidence type="ECO:0000313" key="10">
    <source>
        <dbReference type="EMBL" id="PRY37801.1"/>
    </source>
</evidence>
<evidence type="ECO:0000313" key="11">
    <source>
        <dbReference type="Proteomes" id="UP000239494"/>
    </source>
</evidence>
<evidence type="ECO:0000256" key="6">
    <source>
        <dbReference type="PROSITE-ProRule" id="PRU10059"/>
    </source>
</evidence>
<evidence type="ECO:0000256" key="5">
    <source>
        <dbReference type="ARBA" id="ARBA00023326"/>
    </source>
</evidence>
<dbReference type="InterPro" id="IPR018221">
    <property type="entry name" value="Glyco_hydro_9_His_AS"/>
</dbReference>
<accession>A0A2T0SWK7</accession>
<name>A0A2T0SWK7_9PSEU</name>
<dbReference type="SMART" id="SM00637">
    <property type="entry name" value="CBD_II"/>
    <property type="match status" value="1"/>
</dbReference>
<dbReference type="Gene3D" id="2.60.120.260">
    <property type="entry name" value="Galactose-binding domain-like"/>
    <property type="match status" value="1"/>
</dbReference>
<reference evidence="10 11" key="1">
    <citation type="submission" date="2018-03" db="EMBL/GenBank/DDBJ databases">
        <title>Genomic Encyclopedia of Archaeal and Bacterial Type Strains, Phase II (KMG-II): from individual species to whole genera.</title>
        <authorList>
            <person name="Goeker M."/>
        </authorList>
    </citation>
    <scope>NUCLEOTIDE SEQUENCE [LARGE SCALE GENOMIC DNA]</scope>
    <source>
        <strain evidence="10 11">DSM 44720</strain>
    </source>
</reference>
<dbReference type="Gene3D" id="2.60.40.10">
    <property type="entry name" value="Immunoglobulins"/>
    <property type="match status" value="1"/>
</dbReference>
<dbReference type="InterPro" id="IPR001919">
    <property type="entry name" value="CBD2"/>
</dbReference>
<feature type="active site" evidence="7">
    <location>
        <position position="724"/>
    </location>
</feature>
<dbReference type="SUPFAM" id="SSF49785">
    <property type="entry name" value="Galactose-binding domain-like"/>
    <property type="match status" value="1"/>
</dbReference>
<evidence type="ECO:0000259" key="9">
    <source>
        <dbReference type="PROSITE" id="PS51173"/>
    </source>
</evidence>
<dbReference type="Pfam" id="PF02927">
    <property type="entry name" value="CelD_N"/>
    <property type="match status" value="1"/>
</dbReference>
<dbReference type="PROSITE" id="PS00698">
    <property type="entry name" value="GH9_3"/>
    <property type="match status" value="1"/>
</dbReference>
<feature type="domain" description="CBM2" evidence="9">
    <location>
        <begin position="752"/>
        <end position="861"/>
    </location>
</feature>
<dbReference type="GO" id="GO:0030247">
    <property type="term" value="F:polysaccharide binding"/>
    <property type="evidence" value="ECO:0007669"/>
    <property type="project" value="UniProtKB-UniRule"/>
</dbReference>
<comment type="similarity">
    <text evidence="1 6 8">Belongs to the glycosyl hydrolase 9 (cellulase E) family.</text>
</comment>
<organism evidence="10 11">
    <name type="scientific">Umezawaea tangerina</name>
    <dbReference type="NCBI Taxonomy" id="84725"/>
    <lineage>
        <taxon>Bacteria</taxon>
        <taxon>Bacillati</taxon>
        <taxon>Actinomycetota</taxon>
        <taxon>Actinomycetes</taxon>
        <taxon>Pseudonocardiales</taxon>
        <taxon>Pseudonocardiaceae</taxon>
        <taxon>Umezawaea</taxon>
    </lineage>
</organism>
<dbReference type="Gene3D" id="1.50.10.10">
    <property type="match status" value="1"/>
</dbReference>
<keyword evidence="3 6" id="KW-0119">Carbohydrate metabolism</keyword>
<keyword evidence="8" id="KW-0732">Signal</keyword>
<dbReference type="PROSITE" id="PS51173">
    <property type="entry name" value="CBM2"/>
    <property type="match status" value="1"/>
</dbReference>
<dbReference type="Pfam" id="PF02018">
    <property type="entry name" value="CBM_4_9"/>
    <property type="match status" value="1"/>
</dbReference>
<dbReference type="InterPro" id="IPR014756">
    <property type="entry name" value="Ig_E-set"/>
</dbReference>
<dbReference type="EC" id="3.2.1.4" evidence="8"/>
<dbReference type="AlphaFoldDB" id="A0A2T0SWK7"/>
<dbReference type="Pfam" id="PF00759">
    <property type="entry name" value="Glyco_hydro_9"/>
    <property type="match status" value="1"/>
</dbReference>
<evidence type="ECO:0000256" key="4">
    <source>
        <dbReference type="ARBA" id="ARBA00023295"/>
    </source>
</evidence>
<feature type="signal peptide" evidence="8">
    <location>
        <begin position="1"/>
        <end position="35"/>
    </location>
</feature>
<keyword evidence="11" id="KW-1185">Reference proteome</keyword>
<dbReference type="InterPro" id="IPR001701">
    <property type="entry name" value="Glyco_hydro_9"/>
</dbReference>
<evidence type="ECO:0000256" key="2">
    <source>
        <dbReference type="ARBA" id="ARBA00022801"/>
    </source>
</evidence>
<dbReference type="InterPro" id="IPR008979">
    <property type="entry name" value="Galactose-bd-like_sf"/>
</dbReference>
<dbReference type="PROSITE" id="PS00592">
    <property type="entry name" value="GH9_2"/>
    <property type="match status" value="1"/>
</dbReference>
<dbReference type="InterPro" id="IPR012291">
    <property type="entry name" value="CBM2_carb-bd_dom_sf"/>
</dbReference>
<dbReference type="SUPFAM" id="SSF49384">
    <property type="entry name" value="Carbohydrate-binding domain"/>
    <property type="match status" value="1"/>
</dbReference>
<keyword evidence="8" id="KW-0136">Cellulose degradation</keyword>
<dbReference type="SUPFAM" id="SSF48208">
    <property type="entry name" value="Six-hairpin glycosidases"/>
    <property type="match status" value="1"/>
</dbReference>
<comment type="catalytic activity">
    <reaction evidence="8">
        <text>Endohydrolysis of (1-&gt;4)-beta-D-glucosidic linkages in cellulose, lichenin and cereal beta-D-glucans.</text>
        <dbReference type="EC" id="3.2.1.4"/>
    </reaction>
</comment>
<keyword evidence="5 6" id="KW-0624">Polysaccharide degradation</keyword>
<evidence type="ECO:0000256" key="3">
    <source>
        <dbReference type="ARBA" id="ARBA00023277"/>
    </source>
</evidence>
<dbReference type="Proteomes" id="UP000239494">
    <property type="component" value="Unassembled WGS sequence"/>
</dbReference>
<dbReference type="InterPro" id="IPR008965">
    <property type="entry name" value="CBM2/CBM3_carb-bd_dom_sf"/>
</dbReference>
<proteinExistence type="inferred from homology"/>
<dbReference type="SUPFAM" id="SSF81296">
    <property type="entry name" value="E set domains"/>
    <property type="match status" value="1"/>
</dbReference>
<dbReference type="InterPro" id="IPR004197">
    <property type="entry name" value="Cellulase_Ig-like"/>
</dbReference>
<dbReference type="Pfam" id="PF00553">
    <property type="entry name" value="CBM_2"/>
    <property type="match status" value="1"/>
</dbReference>
<dbReference type="Gene3D" id="2.60.40.290">
    <property type="match status" value="1"/>
</dbReference>
<feature type="active site" evidence="7">
    <location>
        <position position="733"/>
    </location>
</feature>
<dbReference type="OrthoDB" id="9808897at2"/>
<dbReference type="InterPro" id="IPR012341">
    <property type="entry name" value="6hp_glycosidase-like_sf"/>
</dbReference>
<keyword evidence="4 6" id="KW-0326">Glycosidase</keyword>
<sequence length="861" mass="90240">MGSSPARRRRRVRGPAVAVALALVVAGGTGYTASAADHERVVNGTFDNGTSAPWWTGAGTTGQVTGGEFCVAVTGGTTNPWDALIGQNGVPFEEGESYTFEFDAHATTAQRISAVTGEGVSPYRQISKQDFDVTAAKQHFTYTFTSALDFPDAGNGQVAFHLGGQTFDNTVCVDNVSLVGGAVPPGGPAPVTKKVQVNQTAYVPGLPKHATLVTDATTPQDWALRNSAGAAVATGKATPKGTDAASGDPVQIIDFSAYDTAGTGYTLVVGEDVSYPFDIGVQPYKDLRKDSLAFFYHQRSGIPIEAQYVGDTYARAAGHLNVAPNKGDDAVPCRADLACGYTLDVRGGWYDAGDHGKYVVNGGISAWQVLDTYERAVALGDASALGDGTLSIPENHNGVPDVLDEARWEVEFLLRMQAPNGMVHHKVHDAAWTGLPTLPSQDPQPRRLSAVSTAATLNTAAVGAQAARIWRTIDPAFSARALAAAEKAYAAAKADPNRLADPNDGTGGGAYNDDTVTDEFYWAAAELYTTTGGAAYRADVTGSPLYKGKSLTTRGFDWASTGPLGDVTLAVVPNGLPPADIAETRSAFTTTADAHLAQIATQGYPAPYQTSDGSYDWGSNGLVANNAMVLALASDFTGQPKYRAGVYETMGYLLGRNPNSYSYVSGYGDQPVRNVHHRFWANQLDASLPTAPPGVLSGGPNSGLQDPVAARLLAGCKPQKCFVDHIEAYSLNEVTVNWNSALAWVANWAAEKSDRAAGCAVDYQVAKWGTGQTATLTVTNTGATPWTGWKLGFSFGGGQKITNGWSATWAQNGRDVTATNLSWNAGLAPGSTAHLGYVASSTTADADPPAFSVNGEVCTRK</sequence>
<evidence type="ECO:0000256" key="7">
    <source>
        <dbReference type="PROSITE-ProRule" id="PRU10060"/>
    </source>
</evidence>
<dbReference type="GO" id="GO:0008810">
    <property type="term" value="F:cellulase activity"/>
    <property type="evidence" value="ECO:0007669"/>
    <property type="project" value="UniProtKB-EC"/>
</dbReference>
<evidence type="ECO:0000256" key="8">
    <source>
        <dbReference type="RuleBase" id="RU361166"/>
    </source>
</evidence>
<dbReference type="RefSeq" id="WP_106190702.1">
    <property type="nucleotide sequence ID" value="NZ_PVTF01000009.1"/>
</dbReference>
<dbReference type="PANTHER" id="PTHR22298">
    <property type="entry name" value="ENDO-1,4-BETA-GLUCANASE"/>
    <property type="match status" value="1"/>
</dbReference>
<comment type="caution">
    <text evidence="10">The sequence shown here is derived from an EMBL/GenBank/DDBJ whole genome shotgun (WGS) entry which is preliminary data.</text>
</comment>
<protein>
    <recommendedName>
        <fullName evidence="8">Endoglucanase</fullName>
        <ecNumber evidence="8">3.2.1.4</ecNumber>
    </recommendedName>
</protein>
<gene>
    <name evidence="10" type="ORF">CLV43_10921</name>
</gene>
<dbReference type="CDD" id="cd02850">
    <property type="entry name" value="E_set_Cellulase_N"/>
    <property type="match status" value="1"/>
</dbReference>
<dbReference type="InterPro" id="IPR033126">
    <property type="entry name" value="Glyco_hydro_9_Asp/Glu_AS"/>
</dbReference>
<dbReference type="InterPro" id="IPR008928">
    <property type="entry name" value="6-hairpin_glycosidase_sf"/>
</dbReference>